<feature type="region of interest" description="Disordered" evidence="1">
    <location>
        <begin position="1"/>
        <end position="65"/>
    </location>
</feature>
<proteinExistence type="predicted"/>
<feature type="compositionally biased region" description="Low complexity" evidence="1">
    <location>
        <begin position="33"/>
        <end position="54"/>
    </location>
</feature>
<reference evidence="2 3" key="1">
    <citation type="submission" date="2024-01" db="EMBL/GenBank/DDBJ databases">
        <title>Genome assemblies of Stephania.</title>
        <authorList>
            <person name="Yang L."/>
        </authorList>
    </citation>
    <scope>NUCLEOTIDE SEQUENCE [LARGE SCALE GENOMIC DNA]</scope>
    <source>
        <strain evidence="2">YNDBR</strain>
        <tissue evidence="2">Leaf</tissue>
    </source>
</reference>
<dbReference type="Proteomes" id="UP001420932">
    <property type="component" value="Unassembled WGS sequence"/>
</dbReference>
<name>A0AAP0JLF4_9MAGN</name>
<gene>
    <name evidence="2" type="ORF">Syun_014633</name>
</gene>
<protein>
    <submittedName>
        <fullName evidence="2">Uncharacterized protein</fullName>
    </submittedName>
</protein>
<dbReference type="EMBL" id="JBBNAF010000006">
    <property type="protein sequence ID" value="KAK9135303.1"/>
    <property type="molecule type" value="Genomic_DNA"/>
</dbReference>
<dbReference type="AlphaFoldDB" id="A0AAP0JLF4"/>
<sequence length="91" mass="9422">MTTHIPTISTTGRHHPITPHRRINHSGSSSRHGIPSPTISAPPSTTSPAPSSGSHEAMGSPLERLKAQWSSFAASSAALPPAPSATLQKGR</sequence>
<comment type="caution">
    <text evidence="2">The sequence shown here is derived from an EMBL/GenBank/DDBJ whole genome shotgun (WGS) entry which is preliminary data.</text>
</comment>
<evidence type="ECO:0000313" key="2">
    <source>
        <dbReference type="EMBL" id="KAK9135303.1"/>
    </source>
</evidence>
<keyword evidence="3" id="KW-1185">Reference proteome</keyword>
<accession>A0AAP0JLF4</accession>
<organism evidence="2 3">
    <name type="scientific">Stephania yunnanensis</name>
    <dbReference type="NCBI Taxonomy" id="152371"/>
    <lineage>
        <taxon>Eukaryota</taxon>
        <taxon>Viridiplantae</taxon>
        <taxon>Streptophyta</taxon>
        <taxon>Embryophyta</taxon>
        <taxon>Tracheophyta</taxon>
        <taxon>Spermatophyta</taxon>
        <taxon>Magnoliopsida</taxon>
        <taxon>Ranunculales</taxon>
        <taxon>Menispermaceae</taxon>
        <taxon>Menispermoideae</taxon>
        <taxon>Cissampelideae</taxon>
        <taxon>Stephania</taxon>
    </lineage>
</organism>
<feature type="compositionally biased region" description="Polar residues" evidence="1">
    <location>
        <begin position="1"/>
        <end position="11"/>
    </location>
</feature>
<evidence type="ECO:0000256" key="1">
    <source>
        <dbReference type="SAM" id="MobiDB-lite"/>
    </source>
</evidence>
<evidence type="ECO:0000313" key="3">
    <source>
        <dbReference type="Proteomes" id="UP001420932"/>
    </source>
</evidence>
<feature type="compositionally biased region" description="Basic residues" evidence="1">
    <location>
        <begin position="12"/>
        <end position="24"/>
    </location>
</feature>